<keyword evidence="2" id="KW-1185">Reference proteome</keyword>
<dbReference type="Pfam" id="PF00805">
    <property type="entry name" value="Pentapeptide"/>
    <property type="match status" value="2"/>
</dbReference>
<dbReference type="InterPro" id="IPR001646">
    <property type="entry name" value="5peptide_repeat"/>
</dbReference>
<dbReference type="RefSeq" id="WP_208352247.1">
    <property type="nucleotide sequence ID" value="NZ_JAALHA020000021.1"/>
</dbReference>
<dbReference type="SUPFAM" id="SSF141571">
    <property type="entry name" value="Pentapeptide repeat-like"/>
    <property type="match status" value="1"/>
</dbReference>
<evidence type="ECO:0000313" key="2">
    <source>
        <dbReference type="Proteomes" id="UP000667802"/>
    </source>
</evidence>
<dbReference type="Proteomes" id="UP000667802">
    <property type="component" value="Unassembled WGS sequence"/>
</dbReference>
<evidence type="ECO:0000313" key="1">
    <source>
        <dbReference type="EMBL" id="MDR9898952.1"/>
    </source>
</evidence>
<dbReference type="AlphaFoldDB" id="A0AAP5MCA2"/>
<organism evidence="1 2">
    <name type="scientific">Aetokthonos hydrillicola Thurmond2011</name>
    <dbReference type="NCBI Taxonomy" id="2712845"/>
    <lineage>
        <taxon>Bacteria</taxon>
        <taxon>Bacillati</taxon>
        <taxon>Cyanobacteriota</taxon>
        <taxon>Cyanophyceae</taxon>
        <taxon>Nostocales</taxon>
        <taxon>Hapalosiphonaceae</taxon>
        <taxon>Aetokthonos</taxon>
    </lineage>
</organism>
<proteinExistence type="predicted"/>
<dbReference type="InterPro" id="IPR051082">
    <property type="entry name" value="Pentapeptide-BTB/POZ_domain"/>
</dbReference>
<dbReference type="Gene3D" id="2.160.20.80">
    <property type="entry name" value="E3 ubiquitin-protein ligase SopA"/>
    <property type="match status" value="1"/>
</dbReference>
<reference evidence="2" key="1">
    <citation type="journal article" date="2021" name="Science">
        <title>Hunting the eagle killer: A cyanobacterial neurotoxin causes vacuolar myelinopathy.</title>
        <authorList>
            <person name="Breinlinger S."/>
            <person name="Phillips T.J."/>
            <person name="Haram B.N."/>
            <person name="Mares J."/>
            <person name="Martinez Yerena J.A."/>
            <person name="Hrouzek P."/>
            <person name="Sobotka R."/>
            <person name="Henderson W.M."/>
            <person name="Schmieder P."/>
            <person name="Williams S.M."/>
            <person name="Lauderdale J.D."/>
            <person name="Wilde H.D."/>
            <person name="Gerrin W."/>
            <person name="Kust A."/>
            <person name="Washington J.W."/>
            <person name="Wagner C."/>
            <person name="Geier B."/>
            <person name="Liebeke M."/>
            <person name="Enke H."/>
            <person name="Niedermeyer T.H.J."/>
            <person name="Wilde S.B."/>
        </authorList>
    </citation>
    <scope>NUCLEOTIDE SEQUENCE [LARGE SCALE GENOMIC DNA]</scope>
    <source>
        <strain evidence="2">Thurmond2011</strain>
    </source>
</reference>
<dbReference type="PANTHER" id="PTHR14136:SF17">
    <property type="entry name" value="BTB_POZ DOMAIN-CONTAINING PROTEIN KCTD9"/>
    <property type="match status" value="1"/>
</dbReference>
<protein>
    <submittedName>
        <fullName evidence="1">Pentapeptide repeat-containing protein</fullName>
    </submittedName>
</protein>
<dbReference type="EMBL" id="JAALHA020000021">
    <property type="protein sequence ID" value="MDR9898952.1"/>
    <property type="molecule type" value="Genomic_DNA"/>
</dbReference>
<comment type="caution">
    <text evidence="1">The sequence shown here is derived from an EMBL/GenBank/DDBJ whole genome shotgun (WGS) entry which is preliminary data.</text>
</comment>
<dbReference type="PANTHER" id="PTHR14136">
    <property type="entry name" value="BTB_POZ DOMAIN-CONTAINING PROTEIN KCTD9"/>
    <property type="match status" value="1"/>
</dbReference>
<accession>A0AAP5MCA2</accession>
<gene>
    <name evidence="1" type="ORF">G7B40_030995</name>
</gene>
<sequence>MKNLLLNHDTLLKCLMDGGQHKYIEEHDYEIIWKIIESENLKFYITDLAIQKAHFCCRLQGGSDWANKFITKMKSDNKICFLEDHHLTDTRLAPGYYDLLFENKIELICLEAWELDGIVTHDPTAFKGASINIVKPCDIRYDASVALKLWYEHTLEGKRNFTGYDMQDETLVGLDLEKSNLSKINAAGAEFISANLSHCRMGKADLSQAWLMDANLTKSNLQKANLQGADLSGAICVKTDFSNANVNGAKFGNANLEGAKGALVDWTGVDLSDTDTSALDLAGADLDEFSVRNISSTNELQHVHELISYKSPSPTLDLATLKKWWAAYPNGIKALFFQKQIIAGAVMHWPLTEDAALTLQEQVNEGEFTESKLEICSAQELRRLQGTSFWYTAGVHLNWSLRNTASLQITYLSLLLREALRIWLINEGKYIPKDQAVEVFSFFPSRNNPSHRFGFNAQPGQGESYKQFHKLQLDYDELKFLLQMFSKSEKKAHSKSGR</sequence>
<name>A0AAP5MCA2_9CYAN</name>